<dbReference type="EMBL" id="VSSQ01026497">
    <property type="protein sequence ID" value="MPM75244.1"/>
    <property type="molecule type" value="Genomic_DNA"/>
</dbReference>
<sequence length="149" mass="15872">MDGAALHVHPGDQLRLDRLDLAVRGRVLNPKIKGVLVADDVFHDREARRVALGLDHLLVFPLAGTVRRKEAGRLCAGAVHNVLDVAGDGLDGGVAFPFPFLGDLLELLKEHLDRAQVGGEPLVKPNVFNDGPLLVGEAWEGGFLPGPSA</sequence>
<dbReference type="AlphaFoldDB" id="A0A645CE97"/>
<gene>
    <name evidence="1" type="ORF">SDC9_122236</name>
</gene>
<accession>A0A645CE97</accession>
<evidence type="ECO:0000313" key="1">
    <source>
        <dbReference type="EMBL" id="MPM75244.1"/>
    </source>
</evidence>
<organism evidence="1">
    <name type="scientific">bioreactor metagenome</name>
    <dbReference type="NCBI Taxonomy" id="1076179"/>
    <lineage>
        <taxon>unclassified sequences</taxon>
        <taxon>metagenomes</taxon>
        <taxon>ecological metagenomes</taxon>
    </lineage>
</organism>
<protein>
    <submittedName>
        <fullName evidence="1">Uncharacterized protein</fullName>
    </submittedName>
</protein>
<comment type="caution">
    <text evidence="1">The sequence shown here is derived from an EMBL/GenBank/DDBJ whole genome shotgun (WGS) entry which is preliminary data.</text>
</comment>
<reference evidence="1" key="1">
    <citation type="submission" date="2019-08" db="EMBL/GenBank/DDBJ databases">
        <authorList>
            <person name="Kucharzyk K."/>
            <person name="Murdoch R.W."/>
            <person name="Higgins S."/>
            <person name="Loffler F."/>
        </authorList>
    </citation>
    <scope>NUCLEOTIDE SEQUENCE</scope>
</reference>
<name>A0A645CE97_9ZZZZ</name>
<proteinExistence type="predicted"/>